<dbReference type="InterPro" id="IPR053710">
    <property type="entry name" value="Arylamine_NAT_domain_sf"/>
</dbReference>
<dbReference type="EMBL" id="JAVAMP010000016">
    <property type="protein sequence ID" value="MDP5276606.1"/>
    <property type="molecule type" value="Genomic_DNA"/>
</dbReference>
<name>A0ABT9J4S5_9BACL</name>
<dbReference type="InterPro" id="IPR038765">
    <property type="entry name" value="Papain-like_cys_pep_sf"/>
</dbReference>
<dbReference type="Proteomes" id="UP001231941">
    <property type="component" value="Unassembled WGS sequence"/>
</dbReference>
<dbReference type="Pfam" id="PF00797">
    <property type="entry name" value="Acetyltransf_2"/>
    <property type="match status" value="1"/>
</dbReference>
<comment type="caution">
    <text evidence="2">The sequence shown here is derived from an EMBL/GenBank/DDBJ whole genome shotgun (WGS) entry which is preliminary data.</text>
</comment>
<gene>
    <name evidence="2" type="ORF">Q5Y73_21160</name>
</gene>
<dbReference type="SUPFAM" id="SSF54001">
    <property type="entry name" value="Cysteine proteinases"/>
    <property type="match status" value="1"/>
</dbReference>
<comment type="similarity">
    <text evidence="1">Belongs to the arylamine N-acetyltransferase family.</text>
</comment>
<protein>
    <submittedName>
        <fullName evidence="2">Arylamine N-acetyltransferase</fullName>
    </submittedName>
</protein>
<evidence type="ECO:0000313" key="2">
    <source>
        <dbReference type="EMBL" id="MDP5276606.1"/>
    </source>
</evidence>
<evidence type="ECO:0000313" key="3">
    <source>
        <dbReference type="Proteomes" id="UP001231941"/>
    </source>
</evidence>
<evidence type="ECO:0000256" key="1">
    <source>
        <dbReference type="ARBA" id="ARBA00006547"/>
    </source>
</evidence>
<dbReference type="Gene3D" id="3.30.2140.20">
    <property type="match status" value="1"/>
</dbReference>
<dbReference type="PANTHER" id="PTHR11786:SF0">
    <property type="entry name" value="ARYLAMINE N-ACETYLTRANSFERASE 4-RELATED"/>
    <property type="match status" value="1"/>
</dbReference>
<sequence length="283" mass="33078">MNDKPIPNWVSKYLEKLYLSIPEKPSYEFLTLFSERHLSTLPFENVSKLIYFSKFNINRYYIPSMETYVESLFKHDYGGTCYVLNQYAHKLLSFLGYDCSLVNLDRGHIGILVKLPEFPAERLYLDVGAAAPILKPVRFENKDNSSKYSVDEIQILPDAEQEGYYRFTRYRNEKFLTNTWIFNPNISFSKQNLDESIQNSFKSDAFFMTKLRVDLFQLEHGRILSLNNNKFTIRTEDLQETVTILNSIEEVESVIDKEFGLSKLPVRKAVEILKGFGVDIFET</sequence>
<dbReference type="RefSeq" id="WP_305993913.1">
    <property type="nucleotide sequence ID" value="NZ_JAVAMP010000016.1"/>
</dbReference>
<organism evidence="2 3">
    <name type="scientific">Chengkuizengella axinellae</name>
    <dbReference type="NCBI Taxonomy" id="3064388"/>
    <lineage>
        <taxon>Bacteria</taxon>
        <taxon>Bacillati</taxon>
        <taxon>Bacillota</taxon>
        <taxon>Bacilli</taxon>
        <taxon>Bacillales</taxon>
        <taxon>Paenibacillaceae</taxon>
        <taxon>Chengkuizengella</taxon>
    </lineage>
</organism>
<dbReference type="PANTHER" id="PTHR11786">
    <property type="entry name" value="N-HYDROXYARYLAMINE O-ACETYLTRANSFERASE"/>
    <property type="match status" value="1"/>
</dbReference>
<proteinExistence type="inferred from homology"/>
<accession>A0ABT9J4S5</accession>
<keyword evidence="3" id="KW-1185">Reference proteome</keyword>
<reference evidence="2 3" key="1">
    <citation type="submission" date="2023-08" db="EMBL/GenBank/DDBJ databases">
        <authorList>
            <person name="Park J.-S."/>
        </authorList>
    </citation>
    <scope>NUCLEOTIDE SEQUENCE [LARGE SCALE GENOMIC DNA]</scope>
    <source>
        <strain evidence="2 3">2205SS18-9</strain>
    </source>
</reference>
<dbReference type="InterPro" id="IPR001447">
    <property type="entry name" value="Arylamine_N-AcTrfase"/>
</dbReference>